<evidence type="ECO:0000313" key="2">
    <source>
        <dbReference type="Proteomes" id="UP000063229"/>
    </source>
</evidence>
<dbReference type="OrthoDB" id="9014936at2"/>
<dbReference type="RefSeq" id="WP_017132082.1">
    <property type="nucleotide sequence ID" value="NZ_CP014135.1"/>
</dbReference>
<dbReference type="Pfam" id="PF11188">
    <property type="entry name" value="DUF2975"/>
    <property type="match status" value="1"/>
</dbReference>
<dbReference type="InterPro" id="IPR021354">
    <property type="entry name" value="DUF2975"/>
</dbReference>
<evidence type="ECO:0008006" key="3">
    <source>
        <dbReference type="Google" id="ProtNLM"/>
    </source>
</evidence>
<dbReference type="STRING" id="46677.AWM79_12850"/>
<evidence type="ECO:0000313" key="1">
    <source>
        <dbReference type="EMBL" id="AMB86136.1"/>
    </source>
</evidence>
<sequence>MTPDRLANHSRFLASATLLLIIAMLLVNIACWFYPSLVSTYGIGFNLASTAGHFEVSVEQMPGWQVAGCILLSSIPLLILARGLFALRALFQVYSRGDYFSAESAERLGQVGKNVGFWVLATLLLEPALSVWMTFLMPPGQRLLTLGFSPSQVVALFLAASIMLIAKILYNACSLARENQQFV</sequence>
<proteinExistence type="predicted"/>
<dbReference type="KEGG" id="pagb:AWM79_12850"/>
<protein>
    <recommendedName>
        <fullName evidence="3">DUF2975 domain-containing protein</fullName>
    </recommendedName>
</protein>
<accession>A0A0X1T1Z5</accession>
<gene>
    <name evidence="1" type="ORF">AWM79_12850</name>
</gene>
<dbReference type="EMBL" id="CP014135">
    <property type="protein sequence ID" value="AMB86136.1"/>
    <property type="molecule type" value="Genomic_DNA"/>
</dbReference>
<dbReference type="AlphaFoldDB" id="A0A0X1T1Z5"/>
<keyword evidence="2" id="KW-1185">Reference proteome</keyword>
<reference evidence="1 2" key="1">
    <citation type="submission" date="2016-01" db="EMBL/GenBank/DDBJ databases">
        <authorList>
            <person name="McClelland M."/>
            <person name="Jain A."/>
            <person name="Saraogi P."/>
            <person name="Mendelson R."/>
            <person name="Westerman R."/>
            <person name="SanMiguel P."/>
            <person name="Csonka L."/>
        </authorList>
    </citation>
    <scope>NUCLEOTIDE SEQUENCE [LARGE SCALE GENOMIC DNA]</scope>
    <source>
        <strain evidence="1 2">NCPPB 2472</strain>
    </source>
</reference>
<name>A0A0X1T1Z5_PSEAA</name>
<dbReference type="Proteomes" id="UP000063229">
    <property type="component" value="Chromosome"/>
</dbReference>
<organism evidence="1 2">
    <name type="scientific">Pseudomonas agarici</name>
    <dbReference type="NCBI Taxonomy" id="46677"/>
    <lineage>
        <taxon>Bacteria</taxon>
        <taxon>Pseudomonadati</taxon>
        <taxon>Pseudomonadota</taxon>
        <taxon>Gammaproteobacteria</taxon>
        <taxon>Pseudomonadales</taxon>
        <taxon>Pseudomonadaceae</taxon>
        <taxon>Pseudomonas</taxon>
    </lineage>
</organism>